<accession>A0A8T0SJ80</accession>
<proteinExistence type="predicted"/>
<reference evidence="2" key="1">
    <citation type="submission" date="2020-05" db="EMBL/GenBank/DDBJ databases">
        <title>WGS assembly of Panicum virgatum.</title>
        <authorList>
            <person name="Lovell J.T."/>
            <person name="Jenkins J."/>
            <person name="Shu S."/>
            <person name="Juenger T.E."/>
            <person name="Schmutz J."/>
        </authorList>
    </citation>
    <scope>NUCLEOTIDE SEQUENCE</scope>
    <source>
        <strain evidence="2">AP13</strain>
    </source>
</reference>
<evidence type="ECO:0000313" key="3">
    <source>
        <dbReference type="Proteomes" id="UP000823388"/>
    </source>
</evidence>
<evidence type="ECO:0000313" key="2">
    <source>
        <dbReference type="EMBL" id="KAG2598601.1"/>
    </source>
</evidence>
<sequence length="102" mass="10588">MAAGSFVPWSGADGGGVGGSGDVGESDASFLGAAPWKISFLLGGAGKVSVFVDLCFNLLWRWVCLSLCCCGSRVRRRRCAEVDARSFVGVGVFCIFGGFPSL</sequence>
<dbReference type="AlphaFoldDB" id="A0A8T0SJ80"/>
<evidence type="ECO:0000256" key="1">
    <source>
        <dbReference type="SAM" id="MobiDB-lite"/>
    </source>
</evidence>
<protein>
    <submittedName>
        <fullName evidence="2">Uncharacterized protein</fullName>
    </submittedName>
</protein>
<organism evidence="2 3">
    <name type="scientific">Panicum virgatum</name>
    <name type="common">Blackwell switchgrass</name>
    <dbReference type="NCBI Taxonomy" id="38727"/>
    <lineage>
        <taxon>Eukaryota</taxon>
        <taxon>Viridiplantae</taxon>
        <taxon>Streptophyta</taxon>
        <taxon>Embryophyta</taxon>
        <taxon>Tracheophyta</taxon>
        <taxon>Spermatophyta</taxon>
        <taxon>Magnoliopsida</taxon>
        <taxon>Liliopsida</taxon>
        <taxon>Poales</taxon>
        <taxon>Poaceae</taxon>
        <taxon>PACMAD clade</taxon>
        <taxon>Panicoideae</taxon>
        <taxon>Panicodae</taxon>
        <taxon>Paniceae</taxon>
        <taxon>Panicinae</taxon>
        <taxon>Panicum</taxon>
        <taxon>Panicum sect. Hiantes</taxon>
    </lineage>
</organism>
<keyword evidence="3" id="KW-1185">Reference proteome</keyword>
<comment type="caution">
    <text evidence="2">The sequence shown here is derived from an EMBL/GenBank/DDBJ whole genome shotgun (WGS) entry which is preliminary data.</text>
</comment>
<dbReference type="EMBL" id="CM029045">
    <property type="protein sequence ID" value="KAG2598601.1"/>
    <property type="molecule type" value="Genomic_DNA"/>
</dbReference>
<gene>
    <name evidence="2" type="ORF">PVAP13_5KG295607</name>
</gene>
<name>A0A8T0SJ80_PANVG</name>
<dbReference type="Proteomes" id="UP000823388">
    <property type="component" value="Chromosome 5K"/>
</dbReference>
<feature type="region of interest" description="Disordered" evidence="1">
    <location>
        <begin position="1"/>
        <end position="20"/>
    </location>
</feature>